<evidence type="ECO:0000259" key="4">
    <source>
        <dbReference type="PROSITE" id="PS51722"/>
    </source>
</evidence>
<dbReference type="SUPFAM" id="SSF52540">
    <property type="entry name" value="P-loop containing nucleoside triphosphate hydrolases"/>
    <property type="match status" value="1"/>
</dbReference>
<dbReference type="Pfam" id="PF25118">
    <property type="entry name" value="EFL1"/>
    <property type="match status" value="1"/>
</dbReference>
<keyword evidence="2" id="KW-0342">GTP-binding</keyword>
<feature type="domain" description="Tr-type G" evidence="4">
    <location>
        <begin position="17"/>
        <end position="318"/>
    </location>
</feature>
<dbReference type="Pfam" id="PF22042">
    <property type="entry name" value="EF-G_D2"/>
    <property type="match status" value="1"/>
</dbReference>
<evidence type="ECO:0000313" key="5">
    <source>
        <dbReference type="EMBL" id="CAK8676884.1"/>
    </source>
</evidence>
<keyword evidence="1" id="KW-0547">Nucleotide-binding</keyword>
<dbReference type="CDD" id="cd04096">
    <property type="entry name" value="eEF2_snRNP_like_C"/>
    <property type="match status" value="1"/>
</dbReference>
<dbReference type="InterPro" id="IPR027417">
    <property type="entry name" value="P-loop_NTPase"/>
</dbReference>
<dbReference type="InterPro" id="IPR014721">
    <property type="entry name" value="Ribsml_uS5_D2-typ_fold_subgr"/>
</dbReference>
<dbReference type="InterPro" id="IPR056752">
    <property type="entry name" value="EFL1"/>
</dbReference>
<dbReference type="CDD" id="cd16268">
    <property type="entry name" value="EF2_II"/>
    <property type="match status" value="1"/>
</dbReference>
<dbReference type="Gene3D" id="2.40.30.10">
    <property type="entry name" value="Translation factors"/>
    <property type="match status" value="1"/>
</dbReference>
<dbReference type="InterPro" id="IPR009000">
    <property type="entry name" value="Transl_B-barrel_sf"/>
</dbReference>
<dbReference type="CDD" id="cd01681">
    <property type="entry name" value="aeEF2_snRNP_like_IV"/>
    <property type="match status" value="1"/>
</dbReference>
<dbReference type="Gene3D" id="3.30.70.240">
    <property type="match status" value="1"/>
</dbReference>
<evidence type="ECO:0000256" key="2">
    <source>
        <dbReference type="ARBA" id="ARBA00023134"/>
    </source>
</evidence>
<dbReference type="InterPro" id="IPR000640">
    <property type="entry name" value="EFG_V-like"/>
</dbReference>
<dbReference type="PANTHER" id="PTHR42908:SF3">
    <property type="entry name" value="ELONGATION FACTOR-LIKE GTPASE 1"/>
    <property type="match status" value="1"/>
</dbReference>
<dbReference type="InterPro" id="IPR000795">
    <property type="entry name" value="T_Tr_GTP-bd_dom"/>
</dbReference>
<dbReference type="Pfam" id="PF00009">
    <property type="entry name" value="GTP_EFTU"/>
    <property type="match status" value="1"/>
</dbReference>
<protein>
    <recommendedName>
        <fullName evidence="4">Tr-type G domain-containing protein</fullName>
    </recommendedName>
</protein>
<dbReference type="InterPro" id="IPR020568">
    <property type="entry name" value="Ribosomal_Su5_D2-typ_SF"/>
</dbReference>
<dbReference type="CDD" id="cd16261">
    <property type="entry name" value="EF2_snRNP_III"/>
    <property type="match status" value="1"/>
</dbReference>
<dbReference type="PANTHER" id="PTHR42908">
    <property type="entry name" value="TRANSLATION ELONGATION FACTOR-RELATED"/>
    <property type="match status" value="1"/>
</dbReference>
<organism evidence="5 6">
    <name type="scientific">Clavelina lepadiformis</name>
    <name type="common">Light-bulb sea squirt</name>
    <name type="synonym">Ascidia lepadiformis</name>
    <dbReference type="NCBI Taxonomy" id="159417"/>
    <lineage>
        <taxon>Eukaryota</taxon>
        <taxon>Metazoa</taxon>
        <taxon>Chordata</taxon>
        <taxon>Tunicata</taxon>
        <taxon>Ascidiacea</taxon>
        <taxon>Aplousobranchia</taxon>
        <taxon>Clavelinidae</taxon>
        <taxon>Clavelina</taxon>
    </lineage>
</organism>
<dbReference type="Gene3D" id="3.40.50.300">
    <property type="entry name" value="P-loop containing nucleotide triphosphate hydrolases"/>
    <property type="match status" value="1"/>
</dbReference>
<dbReference type="Pfam" id="PF14492">
    <property type="entry name" value="EFG_III"/>
    <property type="match status" value="1"/>
</dbReference>
<accession>A0ABP0FB20</accession>
<reference evidence="5 6" key="1">
    <citation type="submission" date="2024-02" db="EMBL/GenBank/DDBJ databases">
        <authorList>
            <person name="Daric V."/>
            <person name="Darras S."/>
        </authorList>
    </citation>
    <scope>NUCLEOTIDE SEQUENCE [LARGE SCALE GENOMIC DNA]</scope>
</reference>
<gene>
    <name evidence="5" type="ORF">CVLEPA_LOCUS6308</name>
</gene>
<dbReference type="Gene3D" id="3.30.230.10">
    <property type="match status" value="1"/>
</dbReference>
<dbReference type="InterPro" id="IPR053905">
    <property type="entry name" value="EF-G-like_DII"/>
</dbReference>
<dbReference type="CDD" id="cd01885">
    <property type="entry name" value="EF2"/>
    <property type="match status" value="1"/>
</dbReference>
<dbReference type="Pfam" id="PF00679">
    <property type="entry name" value="EFG_C"/>
    <property type="match status" value="1"/>
</dbReference>
<feature type="region of interest" description="Disordered" evidence="3">
    <location>
        <begin position="974"/>
        <end position="993"/>
    </location>
</feature>
<dbReference type="SUPFAM" id="SSF50447">
    <property type="entry name" value="Translation proteins"/>
    <property type="match status" value="1"/>
</dbReference>
<evidence type="ECO:0000256" key="3">
    <source>
        <dbReference type="SAM" id="MobiDB-lite"/>
    </source>
</evidence>
<sequence>MKAAGVEKIKELQSNLRNIRNVCILAHVDHGKTTLADSLIASNGIISSRMVGKLRYMDSRTDEQLRGITMKSSAISLHYMQGDGSEYLVNLIDSPGHVDFSSEVCTAVRLCDGAIVLVDVVEGVCPQTQAVLRQAWLEKLTPVLVLNKIDRLITELKYTPLEAHLHLQQILEQVNAVTGSLFSAEIMGRKAQESDSKENHSDSGTTNFYDWSSGLEETDDSNLYFSPDQGNVVFASATDGWGFQIRHFAKLFADKLGIREAVLRKTLWGDYYVDTKAKKVIKGAQTKAKKSLFVQCILENIWAVYDAVMRRDEQKSNKIIKSLNLKMSTRDSRMARSEPKAYLHAVCSQWLPLSTAVLASVCEHLPSPADISEERVEGLMCGTTKSFASLPLKSQALKQDFLQCDPKSPSTIVLISKMVAVKTENLPQFKRRPLTAEQIQARREAARLRCLQIREQNEKQDGDNIGTDCSSSMDEREVKPPADSTSGSFAAFEEPEKLENAPSNLEKDQQFIAFARIFSGTLHVGEKLFVLGPKHDPSTIFESEDEVDIKAKIASSSHITEASVKNLYVWMGKELEIVDEAPAGVIIGIAGLDDHVLNSATLCSSVACPPFNALSTDTSPIIRVAVDPKYLSEMEKLMEGLRLLNQADPCVQVLVQDTGEHVVVAAGEVHLQRCLDDLRQRFAKIELNASEPIVPFRETVTRRPKVDMRNELIGTQEKDMVAKWTNKDKVDSAGDEATQANGKKINASQRGVVLLHTPNKASSLTIRAVPLPAEVVKLLENNSELIRVVTQMENFVKDLLQQRKRLESTCSSTGVEAEEDRCENEEVAVEEDIGDNFVTRITSELKVTKTVLENLQKLKEDLKQAFEKDGHRKWSEAIDHIWAFGPRGNGPNILLNRVPEYNRPSVWTCIDSHDSTSTSSDIVGAYREFDHSIVSGFQLATLSGPLCEEPLYGVCFIVEEWNYASGNGNTITNAAEDGTSGEENSRNASHFTDDTQRKVGEKYVKFSDNVLTEHSENNIKLGRQLYGPLSGQLISTCKEACRRAFQAQPQRLMAAMYTCNIQATAEVLGKVYAVLGRREGRVLSEDLKDGSDTFIIEATLPVAESFGFADEIRKRTSGLASPQLVFSHWEIVASDPFWVPTTEEEFQHFGEKADFENQAAKYMNSVRRRKGLFVEEKTVEHAEKQRTLSKNK</sequence>
<keyword evidence="6" id="KW-1185">Reference proteome</keyword>
<dbReference type="InterPro" id="IPR035647">
    <property type="entry name" value="EFG_III/V"/>
</dbReference>
<evidence type="ECO:0000313" key="6">
    <source>
        <dbReference type="Proteomes" id="UP001642483"/>
    </source>
</evidence>
<dbReference type="SUPFAM" id="SSF54980">
    <property type="entry name" value="EF-G C-terminal domain-like"/>
    <property type="match status" value="2"/>
</dbReference>
<comment type="caution">
    <text evidence="5">The sequence shown here is derived from an EMBL/GenBank/DDBJ whole genome shotgun (WGS) entry which is preliminary data.</text>
</comment>
<dbReference type="Gene3D" id="3.90.1430.10">
    <property type="entry name" value="Yeast translation eEF2 (G' domain)"/>
    <property type="match status" value="1"/>
</dbReference>
<dbReference type="NCBIfam" id="TIGR00231">
    <property type="entry name" value="small_GTP"/>
    <property type="match status" value="1"/>
</dbReference>
<evidence type="ECO:0000256" key="1">
    <source>
        <dbReference type="ARBA" id="ARBA00022741"/>
    </source>
</evidence>
<dbReference type="SUPFAM" id="SSF54211">
    <property type="entry name" value="Ribosomal protein S5 domain 2-like"/>
    <property type="match status" value="1"/>
</dbReference>
<dbReference type="PRINTS" id="PR00315">
    <property type="entry name" value="ELONGATNFCT"/>
</dbReference>
<dbReference type="InterPro" id="IPR041095">
    <property type="entry name" value="EFG_II"/>
</dbReference>
<dbReference type="InterPro" id="IPR005225">
    <property type="entry name" value="Small_GTP-bd"/>
</dbReference>
<dbReference type="PROSITE" id="PS51722">
    <property type="entry name" value="G_TR_2"/>
    <property type="match status" value="1"/>
</dbReference>
<dbReference type="Proteomes" id="UP001642483">
    <property type="component" value="Unassembled WGS sequence"/>
</dbReference>
<dbReference type="Gene3D" id="3.30.70.870">
    <property type="entry name" value="Elongation Factor G (Translational Gtpase), domain 3"/>
    <property type="match status" value="1"/>
</dbReference>
<proteinExistence type="predicted"/>
<dbReference type="EMBL" id="CAWYQH010000035">
    <property type="protein sequence ID" value="CAK8676884.1"/>
    <property type="molecule type" value="Genomic_DNA"/>
</dbReference>
<dbReference type="SMART" id="SM00838">
    <property type="entry name" value="EFG_C"/>
    <property type="match status" value="1"/>
</dbReference>
<feature type="region of interest" description="Disordered" evidence="3">
    <location>
        <begin position="459"/>
        <end position="488"/>
    </location>
</feature>
<name>A0ABP0FB20_CLALP</name>